<protein>
    <recommendedName>
        <fullName evidence="9">Complex III subunit 7</fullName>
    </recommendedName>
</protein>
<dbReference type="GO" id="GO:0045275">
    <property type="term" value="C:respiratory chain complex III"/>
    <property type="evidence" value="ECO:0007669"/>
    <property type="project" value="InterPro"/>
</dbReference>
<dbReference type="FunFam" id="1.10.1090.10:FF:000001">
    <property type="entry name" value="Cytochrome b-c1 complex subunit 7"/>
    <property type="match status" value="1"/>
</dbReference>
<proteinExistence type="inferred from homology"/>
<dbReference type="SUPFAM" id="SSF81524">
    <property type="entry name" value="14 kDa protein of cytochrome bc1 complex (Ubiquinol-cytochrome c reductase)"/>
    <property type="match status" value="1"/>
</dbReference>
<evidence type="ECO:0000256" key="1">
    <source>
        <dbReference type="ARBA" id="ARBA00004443"/>
    </source>
</evidence>
<organism evidence="11 12">
    <name type="scientific">Zalerion maritima</name>
    <dbReference type="NCBI Taxonomy" id="339359"/>
    <lineage>
        <taxon>Eukaryota</taxon>
        <taxon>Fungi</taxon>
        <taxon>Dikarya</taxon>
        <taxon>Ascomycota</taxon>
        <taxon>Pezizomycotina</taxon>
        <taxon>Sordariomycetes</taxon>
        <taxon>Lulworthiomycetidae</taxon>
        <taxon>Lulworthiales</taxon>
        <taxon>Lulworthiaceae</taxon>
        <taxon>Zalerion</taxon>
    </lineage>
</organism>
<evidence type="ECO:0000256" key="6">
    <source>
        <dbReference type="ARBA" id="ARBA00022982"/>
    </source>
</evidence>
<comment type="similarity">
    <text evidence="2">Belongs to the UQCRB/QCR7 family.</text>
</comment>
<keyword evidence="6" id="KW-0249">Electron transport</keyword>
<comment type="caution">
    <text evidence="11">The sequence shown here is derived from an EMBL/GenBank/DDBJ whole genome shotgun (WGS) entry which is preliminary data.</text>
</comment>
<comment type="subcellular location">
    <subcellularLocation>
        <location evidence="1">Mitochondrion inner membrane</location>
        <topology evidence="1">Peripheral membrane protein</topology>
        <orientation evidence="1">Matrix side</orientation>
    </subcellularLocation>
</comment>
<evidence type="ECO:0000256" key="3">
    <source>
        <dbReference type="ARBA" id="ARBA00022448"/>
    </source>
</evidence>
<evidence type="ECO:0000313" key="11">
    <source>
        <dbReference type="EMBL" id="KAJ2903252.1"/>
    </source>
</evidence>
<keyword evidence="3" id="KW-0813">Transport</keyword>
<dbReference type="Gene3D" id="1.10.1090.10">
    <property type="entry name" value="Cytochrome b-c1 complex subunit 7"/>
    <property type="match status" value="1"/>
</dbReference>
<dbReference type="InterPro" id="IPR036544">
    <property type="entry name" value="QCR7_sf"/>
</dbReference>
<dbReference type="PANTHER" id="PTHR12022:SF0">
    <property type="entry name" value="CYTOCHROME B-C1 COMPLEX SUBUNIT 7"/>
    <property type="match status" value="1"/>
</dbReference>
<dbReference type="Proteomes" id="UP001201980">
    <property type="component" value="Unassembled WGS sequence"/>
</dbReference>
<keyword evidence="5" id="KW-0999">Mitochondrion inner membrane</keyword>
<dbReference type="Pfam" id="PF02271">
    <property type="entry name" value="UCR_14kD"/>
    <property type="match status" value="1"/>
</dbReference>
<evidence type="ECO:0000256" key="7">
    <source>
        <dbReference type="ARBA" id="ARBA00023128"/>
    </source>
</evidence>
<dbReference type="PANTHER" id="PTHR12022">
    <property type="entry name" value="UBIQUINOL-CYTOCHROME C REDUCTASE COMPLEX 14 KD PROTEIN"/>
    <property type="match status" value="1"/>
</dbReference>
<keyword evidence="12" id="KW-1185">Reference proteome</keyword>
<dbReference type="EMBL" id="JAKWBI020000087">
    <property type="protein sequence ID" value="KAJ2903252.1"/>
    <property type="molecule type" value="Genomic_DNA"/>
</dbReference>
<feature type="region of interest" description="Disordered" evidence="10">
    <location>
        <begin position="101"/>
        <end position="130"/>
    </location>
</feature>
<evidence type="ECO:0000256" key="10">
    <source>
        <dbReference type="SAM" id="MobiDB-lite"/>
    </source>
</evidence>
<gene>
    <name evidence="11" type="ORF">MKZ38_010204</name>
</gene>
<accession>A0AAD5RU60</accession>
<name>A0AAD5RU60_9PEZI</name>
<evidence type="ECO:0000313" key="12">
    <source>
        <dbReference type="Proteomes" id="UP001201980"/>
    </source>
</evidence>
<keyword evidence="4" id="KW-0679">Respiratory chain</keyword>
<evidence type="ECO:0000256" key="4">
    <source>
        <dbReference type="ARBA" id="ARBA00022660"/>
    </source>
</evidence>
<evidence type="ECO:0000256" key="9">
    <source>
        <dbReference type="ARBA" id="ARBA00031684"/>
    </source>
</evidence>
<evidence type="ECO:0000256" key="2">
    <source>
        <dbReference type="ARBA" id="ARBA00008554"/>
    </source>
</evidence>
<dbReference type="AlphaFoldDB" id="A0AAD5RU60"/>
<feature type="compositionally biased region" description="Low complexity" evidence="10">
    <location>
        <begin position="118"/>
        <end position="130"/>
    </location>
</feature>
<keyword evidence="8" id="KW-0472">Membrane</keyword>
<dbReference type="GO" id="GO:0006122">
    <property type="term" value="P:mitochondrial electron transport, ubiquinol to cytochrome c"/>
    <property type="evidence" value="ECO:0007669"/>
    <property type="project" value="InterPro"/>
</dbReference>
<evidence type="ECO:0000256" key="8">
    <source>
        <dbReference type="ARBA" id="ARBA00023136"/>
    </source>
</evidence>
<keyword evidence="7" id="KW-0496">Mitochondrion</keyword>
<sequence length="300" mass="33935">MMDIGIICTKLAQDAGAGPERIGLVWEIPNCQTSSFPVATPQLPPSTDNDDHRRNNNLLLLSTLFLNLTSRNHGEIHPVAFRQESAVADEDADADGKHLREPLRLQEDGSQVSPPVYQPSRPLPQQSLSSSSPTSILLLNDGIGMLLSLNWAVLKLYTHKLPSELNRGNGDRDSRTDRWRDILFFFSLSKAARAHAISENGVFANVFLSNFRNYRADDLIAEDSELVLKALKRLPQNAAYDRVYRIRRAVQLSVQHRILPKEEWIKDEEDVPYLSYIIEQIQAEEKEKNDLDSMTVIKSH</sequence>
<evidence type="ECO:0000256" key="5">
    <source>
        <dbReference type="ARBA" id="ARBA00022792"/>
    </source>
</evidence>
<dbReference type="GO" id="GO:0005743">
    <property type="term" value="C:mitochondrial inner membrane"/>
    <property type="evidence" value="ECO:0007669"/>
    <property type="project" value="UniProtKB-SubCell"/>
</dbReference>
<dbReference type="InterPro" id="IPR003197">
    <property type="entry name" value="QCR7"/>
</dbReference>
<reference evidence="11" key="1">
    <citation type="submission" date="2022-07" db="EMBL/GenBank/DDBJ databases">
        <title>Draft genome sequence of Zalerion maritima ATCC 34329, a (micro)plastics degrading marine fungus.</title>
        <authorList>
            <person name="Paco A."/>
            <person name="Goncalves M.F.M."/>
            <person name="Rocha-Santos T.A.P."/>
            <person name="Alves A."/>
        </authorList>
    </citation>
    <scope>NUCLEOTIDE SEQUENCE</scope>
    <source>
        <strain evidence="11">ATCC 34329</strain>
    </source>
</reference>